<dbReference type="VEuPathDB" id="VectorBase:RPRC006255"/>
<evidence type="ECO:0000313" key="2">
    <source>
        <dbReference type="Proteomes" id="UP000015103"/>
    </source>
</evidence>
<dbReference type="Proteomes" id="UP000015103">
    <property type="component" value="Unassembled WGS sequence"/>
</dbReference>
<dbReference type="InParanoid" id="T1HQD1"/>
<dbReference type="Gene3D" id="1.20.1250.20">
    <property type="entry name" value="MFS general substrate transporter like domains"/>
    <property type="match status" value="1"/>
</dbReference>
<organism evidence="1 2">
    <name type="scientific">Rhodnius prolixus</name>
    <name type="common">Triatomid bug</name>
    <dbReference type="NCBI Taxonomy" id="13249"/>
    <lineage>
        <taxon>Eukaryota</taxon>
        <taxon>Metazoa</taxon>
        <taxon>Ecdysozoa</taxon>
        <taxon>Arthropoda</taxon>
        <taxon>Hexapoda</taxon>
        <taxon>Insecta</taxon>
        <taxon>Pterygota</taxon>
        <taxon>Neoptera</taxon>
        <taxon>Paraneoptera</taxon>
        <taxon>Hemiptera</taxon>
        <taxon>Heteroptera</taxon>
        <taxon>Panheteroptera</taxon>
        <taxon>Cimicomorpha</taxon>
        <taxon>Reduviidae</taxon>
        <taxon>Triatominae</taxon>
        <taxon>Rhodnius</taxon>
    </lineage>
</organism>
<dbReference type="AlphaFoldDB" id="T1HQD1"/>
<dbReference type="EMBL" id="ACPB03007195">
    <property type="status" value="NOT_ANNOTATED_CDS"/>
    <property type="molecule type" value="Genomic_DNA"/>
</dbReference>
<name>T1HQD1_RHOPR</name>
<reference evidence="1" key="1">
    <citation type="submission" date="2015-05" db="UniProtKB">
        <authorList>
            <consortium name="EnsemblMetazoa"/>
        </authorList>
    </citation>
    <scope>IDENTIFICATION</scope>
</reference>
<dbReference type="HOGENOM" id="CLU_1476945_0_0_1"/>
<protein>
    <submittedName>
        <fullName evidence="1">Uncharacterized protein</fullName>
    </submittedName>
</protein>
<accession>T1HQD1</accession>
<dbReference type="EnsemblMetazoa" id="RPRC006255-RA">
    <property type="protein sequence ID" value="RPRC006255-PA"/>
    <property type="gene ID" value="RPRC006255"/>
</dbReference>
<proteinExistence type="predicted"/>
<sequence>MPESPLWLCTQQRYDEALKALVWLRGWKYNEQIKKEYEQLCNYCAQNMREQTIDLTEINDDIEINQNRRLNFLKIERKNFEKFSKNLWDNLKYMSKAEMLKPTLIISIVQFFACATPNGILITYLPLLVLQVNPEAPAATIMVSLLTDILLRKVMDRKLYWYRTWLDLAGKYDSDMETVRDNG</sequence>
<keyword evidence="2" id="KW-1185">Reference proteome</keyword>
<dbReference type="STRING" id="13249.T1HQD1"/>
<dbReference type="InterPro" id="IPR036259">
    <property type="entry name" value="MFS_trans_sf"/>
</dbReference>
<evidence type="ECO:0000313" key="1">
    <source>
        <dbReference type="EnsemblMetazoa" id="RPRC006255-PA"/>
    </source>
</evidence>